<dbReference type="Proteomes" id="UP000325008">
    <property type="component" value="Unassembled WGS sequence"/>
</dbReference>
<dbReference type="AlphaFoldDB" id="A0A5C3FHI5"/>
<dbReference type="RefSeq" id="XP_014658781.1">
    <property type="nucleotide sequence ID" value="XM_014803295.1"/>
</dbReference>
<feature type="domain" description="Cas12f1-like TNB" evidence="2">
    <location>
        <begin position="53"/>
        <end position="101"/>
    </location>
</feature>
<gene>
    <name evidence="3" type="ORF">PSANT_01281</name>
</gene>
<dbReference type="Pfam" id="PF07282">
    <property type="entry name" value="Cas12f1-like_TNB"/>
    <property type="match status" value="1"/>
</dbReference>
<keyword evidence="4" id="KW-1185">Reference proteome</keyword>
<sequence length="107" mass="11829">MADIKNLVKEVHCRTAHFLALSSDVIVMPRMECHNIAYNAGFPHKAGHPTLLLVQPEASTSKTCGACGRLNDRLGLQPDFLCPYQDCAYTTGRDHNGAYNMIIKAIR</sequence>
<dbReference type="GO" id="GO:0003677">
    <property type="term" value="F:DNA binding"/>
    <property type="evidence" value="ECO:0007669"/>
    <property type="project" value="UniProtKB-KW"/>
</dbReference>
<accession>A0A5C3FHI5</accession>
<evidence type="ECO:0000313" key="4">
    <source>
        <dbReference type="Proteomes" id="UP000325008"/>
    </source>
</evidence>
<dbReference type="InterPro" id="IPR010095">
    <property type="entry name" value="Cas12f1-like_TNB"/>
</dbReference>
<organism evidence="3 4">
    <name type="scientific">Pseudozyma antarctica</name>
    <name type="common">Yeast</name>
    <name type="synonym">Candida antarctica</name>
    <dbReference type="NCBI Taxonomy" id="84753"/>
    <lineage>
        <taxon>Eukaryota</taxon>
        <taxon>Fungi</taxon>
        <taxon>Dikarya</taxon>
        <taxon>Basidiomycota</taxon>
        <taxon>Ustilaginomycotina</taxon>
        <taxon>Ustilaginomycetes</taxon>
        <taxon>Ustilaginales</taxon>
        <taxon>Ustilaginaceae</taxon>
        <taxon>Moesziomyces</taxon>
    </lineage>
</organism>
<dbReference type="OrthoDB" id="2556737at2759"/>
<reference evidence="3" key="1">
    <citation type="submission" date="2018-03" db="EMBL/GenBank/DDBJ databases">
        <authorList>
            <person name="Guldener U."/>
        </authorList>
    </citation>
    <scope>NUCLEOTIDE SEQUENCE [LARGE SCALE GENOMIC DNA]</scope>
    <source>
        <strain evidence="3">ATCC34888</strain>
    </source>
</reference>
<evidence type="ECO:0000313" key="3">
    <source>
        <dbReference type="EMBL" id="SPO43596.1"/>
    </source>
</evidence>
<protein>
    <recommendedName>
        <fullName evidence="2">Cas12f1-like TNB domain-containing protein</fullName>
    </recommendedName>
</protein>
<proteinExistence type="predicted"/>
<name>A0A5C3FHI5_PSEA2</name>
<evidence type="ECO:0000259" key="2">
    <source>
        <dbReference type="Pfam" id="PF07282"/>
    </source>
</evidence>
<comment type="caution">
    <text evidence="3">The sequence shown here is derived from an EMBL/GenBank/DDBJ whole genome shotgun (WGS) entry which is preliminary data.</text>
</comment>
<dbReference type="EMBL" id="OOIQ01000002">
    <property type="protein sequence ID" value="SPO43596.1"/>
    <property type="molecule type" value="Genomic_DNA"/>
</dbReference>
<evidence type="ECO:0000256" key="1">
    <source>
        <dbReference type="ARBA" id="ARBA00023125"/>
    </source>
</evidence>
<keyword evidence="1" id="KW-0238">DNA-binding</keyword>